<organism evidence="1 2">
    <name type="scientific">Oryza sativa subsp. indica</name>
    <name type="common">Rice</name>
    <dbReference type="NCBI Taxonomy" id="39946"/>
    <lineage>
        <taxon>Eukaryota</taxon>
        <taxon>Viridiplantae</taxon>
        <taxon>Streptophyta</taxon>
        <taxon>Embryophyta</taxon>
        <taxon>Tracheophyta</taxon>
        <taxon>Spermatophyta</taxon>
        <taxon>Magnoliopsida</taxon>
        <taxon>Liliopsida</taxon>
        <taxon>Poales</taxon>
        <taxon>Poaceae</taxon>
        <taxon>BOP clade</taxon>
        <taxon>Oryzoideae</taxon>
        <taxon>Oryzeae</taxon>
        <taxon>Oryzinae</taxon>
        <taxon>Oryza</taxon>
        <taxon>Oryza sativa</taxon>
    </lineage>
</organism>
<reference evidence="1 2" key="1">
    <citation type="journal article" date="2005" name="PLoS Biol.">
        <title>The genomes of Oryza sativa: a history of duplications.</title>
        <authorList>
            <person name="Yu J."/>
            <person name="Wang J."/>
            <person name="Lin W."/>
            <person name="Li S."/>
            <person name="Li H."/>
            <person name="Zhou J."/>
            <person name="Ni P."/>
            <person name="Dong W."/>
            <person name="Hu S."/>
            <person name="Zeng C."/>
            <person name="Zhang J."/>
            <person name="Zhang Y."/>
            <person name="Li R."/>
            <person name="Xu Z."/>
            <person name="Li S."/>
            <person name="Li X."/>
            <person name="Zheng H."/>
            <person name="Cong L."/>
            <person name="Lin L."/>
            <person name="Yin J."/>
            <person name="Geng J."/>
            <person name="Li G."/>
            <person name="Shi J."/>
            <person name="Liu J."/>
            <person name="Lv H."/>
            <person name="Li J."/>
            <person name="Wang J."/>
            <person name="Deng Y."/>
            <person name="Ran L."/>
            <person name="Shi X."/>
            <person name="Wang X."/>
            <person name="Wu Q."/>
            <person name="Li C."/>
            <person name="Ren X."/>
            <person name="Wang J."/>
            <person name="Wang X."/>
            <person name="Li D."/>
            <person name="Liu D."/>
            <person name="Zhang X."/>
            <person name="Ji Z."/>
            <person name="Zhao W."/>
            <person name="Sun Y."/>
            <person name="Zhang Z."/>
            <person name="Bao J."/>
            <person name="Han Y."/>
            <person name="Dong L."/>
            <person name="Ji J."/>
            <person name="Chen P."/>
            <person name="Wu S."/>
            <person name="Liu J."/>
            <person name="Xiao Y."/>
            <person name="Bu D."/>
            <person name="Tan J."/>
            <person name="Yang L."/>
            <person name="Ye C."/>
            <person name="Zhang J."/>
            <person name="Xu J."/>
            <person name="Zhou Y."/>
            <person name="Yu Y."/>
            <person name="Zhang B."/>
            <person name="Zhuang S."/>
            <person name="Wei H."/>
            <person name="Liu B."/>
            <person name="Lei M."/>
            <person name="Yu H."/>
            <person name="Li Y."/>
            <person name="Xu H."/>
            <person name="Wei S."/>
            <person name="He X."/>
            <person name="Fang L."/>
            <person name="Zhang Z."/>
            <person name="Zhang Y."/>
            <person name="Huang X."/>
            <person name="Su Z."/>
            <person name="Tong W."/>
            <person name="Li J."/>
            <person name="Tong Z."/>
            <person name="Li S."/>
            <person name="Ye J."/>
            <person name="Wang L."/>
            <person name="Fang L."/>
            <person name="Lei T."/>
            <person name="Chen C."/>
            <person name="Chen H."/>
            <person name="Xu Z."/>
            <person name="Li H."/>
            <person name="Huang H."/>
            <person name="Zhang F."/>
            <person name="Xu H."/>
            <person name="Li N."/>
            <person name="Zhao C."/>
            <person name="Li S."/>
            <person name="Dong L."/>
            <person name="Huang Y."/>
            <person name="Li L."/>
            <person name="Xi Y."/>
            <person name="Qi Q."/>
            <person name="Li W."/>
            <person name="Zhang B."/>
            <person name="Hu W."/>
            <person name="Zhang Y."/>
            <person name="Tian X."/>
            <person name="Jiao Y."/>
            <person name="Liang X."/>
            <person name="Jin J."/>
            <person name="Gao L."/>
            <person name="Zheng W."/>
            <person name="Hao B."/>
            <person name="Liu S."/>
            <person name="Wang W."/>
            <person name="Yuan L."/>
            <person name="Cao M."/>
            <person name="McDermott J."/>
            <person name="Samudrala R."/>
            <person name="Wang J."/>
            <person name="Wong G.K."/>
            <person name="Yang H."/>
        </authorList>
    </citation>
    <scope>NUCLEOTIDE SEQUENCE [LARGE SCALE GENOMIC DNA]</scope>
    <source>
        <strain evidence="2">cv. 93-11</strain>
    </source>
</reference>
<dbReference type="HOGENOM" id="CLU_2363460_0_0_1"/>
<sequence length="96" mass="10258">MLQSSGVEVAKWACGGAGRGVAVWRGRRRLAAAPIVIGDLRHGGDAQHGREEHLRRRSAVAVVAAPAELSPHVRRRWLAPGQHRGTSPRFVAVGAD</sequence>
<proteinExistence type="predicted"/>
<protein>
    <submittedName>
        <fullName evidence="1">Uncharacterized protein</fullName>
    </submittedName>
</protein>
<evidence type="ECO:0000313" key="1">
    <source>
        <dbReference type="EMBL" id="EEC83258.1"/>
    </source>
</evidence>
<name>B8B911_ORYSI</name>
<dbReference type="Gramene" id="BGIOSGA028362-TA">
    <property type="protein sequence ID" value="BGIOSGA028362-PA"/>
    <property type="gene ID" value="BGIOSGA028362"/>
</dbReference>
<dbReference type="AlphaFoldDB" id="B8B911"/>
<keyword evidence="2" id="KW-1185">Reference proteome</keyword>
<accession>B8B911</accession>
<dbReference type="Proteomes" id="UP000007015">
    <property type="component" value="Chromosome 8"/>
</dbReference>
<gene>
    <name evidence="1" type="ORF">OsI_28585</name>
</gene>
<evidence type="ECO:0000313" key="2">
    <source>
        <dbReference type="Proteomes" id="UP000007015"/>
    </source>
</evidence>
<dbReference type="EMBL" id="CM000133">
    <property type="protein sequence ID" value="EEC83258.1"/>
    <property type="molecule type" value="Genomic_DNA"/>
</dbReference>